<feature type="compositionally biased region" description="Basic and acidic residues" evidence="2">
    <location>
        <begin position="8"/>
        <end position="23"/>
    </location>
</feature>
<keyword evidence="5" id="KW-1185">Reference proteome</keyword>
<dbReference type="GO" id="GO:0008270">
    <property type="term" value="F:zinc ion binding"/>
    <property type="evidence" value="ECO:0007669"/>
    <property type="project" value="UniProtKB-KW"/>
</dbReference>
<dbReference type="Gene3D" id="3.30.160.60">
    <property type="entry name" value="Classic Zinc Finger"/>
    <property type="match status" value="1"/>
</dbReference>
<keyword evidence="1" id="KW-0479">Metal-binding</keyword>
<evidence type="ECO:0000313" key="4">
    <source>
        <dbReference type="EMBL" id="EFN68050.1"/>
    </source>
</evidence>
<dbReference type="Proteomes" id="UP000000311">
    <property type="component" value="Unassembled WGS sequence"/>
</dbReference>
<dbReference type="OrthoDB" id="407106at2759"/>
<sequence length="219" mass="24830">MQKKRPRKKDDEILLGREKEECRKIKRSNLTNGKTAMPDPATLDPATPGPATPGPSTSIGGRSSKVSEVISLSDSQNENSDDNSDDNSSPWMNLKNIKKPKCPYCGVKYERRRHLIKHITSTCLMNPDSKANKEAGRFRCHGCGRNYGKDKALRYHQKHECQKWITCPDCGKTMVGTFITERHKQKHCVNKPHPRIQHTKIKQEDSSDEIFIDESSGEL</sequence>
<dbReference type="EMBL" id="GL438951">
    <property type="protein sequence ID" value="EFN68050.1"/>
    <property type="molecule type" value="Genomic_DNA"/>
</dbReference>
<keyword evidence="1" id="KW-0862">Zinc</keyword>
<dbReference type="AlphaFoldDB" id="E2AEW6"/>
<reference evidence="4 5" key="1">
    <citation type="journal article" date="2010" name="Science">
        <title>Genomic comparison of the ants Camponotus floridanus and Harpegnathos saltator.</title>
        <authorList>
            <person name="Bonasio R."/>
            <person name="Zhang G."/>
            <person name="Ye C."/>
            <person name="Mutti N.S."/>
            <person name="Fang X."/>
            <person name="Qin N."/>
            <person name="Donahue G."/>
            <person name="Yang P."/>
            <person name="Li Q."/>
            <person name="Li C."/>
            <person name="Zhang P."/>
            <person name="Huang Z."/>
            <person name="Berger S.L."/>
            <person name="Reinberg D."/>
            <person name="Wang J."/>
            <person name="Liebig J."/>
        </authorList>
    </citation>
    <scope>NUCLEOTIDE SEQUENCE [LARGE SCALE GENOMIC DNA]</scope>
    <source>
        <strain evidence="5">C129</strain>
    </source>
</reference>
<accession>E2AEW6</accession>
<protein>
    <submittedName>
        <fullName evidence="4">Zinc finger protein 316</fullName>
    </submittedName>
</protein>
<feature type="domain" description="C2H2-type" evidence="3">
    <location>
        <begin position="165"/>
        <end position="192"/>
    </location>
</feature>
<name>E2AEW6_CAMFO</name>
<feature type="region of interest" description="Disordered" evidence="2">
    <location>
        <begin position="1"/>
        <end position="94"/>
    </location>
</feature>
<keyword evidence="1" id="KW-0863">Zinc-finger</keyword>
<dbReference type="InParanoid" id="E2AEW6"/>
<organism evidence="5">
    <name type="scientific">Camponotus floridanus</name>
    <name type="common">Florida carpenter ant</name>
    <dbReference type="NCBI Taxonomy" id="104421"/>
    <lineage>
        <taxon>Eukaryota</taxon>
        <taxon>Metazoa</taxon>
        <taxon>Ecdysozoa</taxon>
        <taxon>Arthropoda</taxon>
        <taxon>Hexapoda</taxon>
        <taxon>Insecta</taxon>
        <taxon>Pterygota</taxon>
        <taxon>Neoptera</taxon>
        <taxon>Endopterygota</taxon>
        <taxon>Hymenoptera</taxon>
        <taxon>Apocrita</taxon>
        <taxon>Aculeata</taxon>
        <taxon>Formicoidea</taxon>
        <taxon>Formicidae</taxon>
        <taxon>Formicinae</taxon>
        <taxon>Camponotus</taxon>
    </lineage>
</organism>
<dbReference type="PROSITE" id="PS00028">
    <property type="entry name" value="ZINC_FINGER_C2H2_1"/>
    <property type="match status" value="1"/>
</dbReference>
<proteinExistence type="predicted"/>
<evidence type="ECO:0000256" key="2">
    <source>
        <dbReference type="SAM" id="MobiDB-lite"/>
    </source>
</evidence>
<feature type="compositionally biased region" description="Low complexity" evidence="2">
    <location>
        <begin position="35"/>
        <end position="46"/>
    </location>
</feature>
<dbReference type="InterPro" id="IPR013087">
    <property type="entry name" value="Znf_C2H2_type"/>
</dbReference>
<dbReference type="PROSITE" id="PS50157">
    <property type="entry name" value="ZINC_FINGER_C2H2_2"/>
    <property type="match status" value="1"/>
</dbReference>
<gene>
    <name evidence="4" type="ORF">EAG_06762</name>
</gene>
<dbReference type="SMART" id="SM00355">
    <property type="entry name" value="ZnF_C2H2"/>
    <property type="match status" value="3"/>
</dbReference>
<feature type="compositionally biased region" description="Polar residues" evidence="2">
    <location>
        <begin position="56"/>
        <end position="66"/>
    </location>
</feature>
<evidence type="ECO:0000259" key="3">
    <source>
        <dbReference type="PROSITE" id="PS50157"/>
    </source>
</evidence>
<evidence type="ECO:0000256" key="1">
    <source>
        <dbReference type="PROSITE-ProRule" id="PRU00042"/>
    </source>
</evidence>
<evidence type="ECO:0000313" key="5">
    <source>
        <dbReference type="Proteomes" id="UP000000311"/>
    </source>
</evidence>